<dbReference type="Pfam" id="PF00702">
    <property type="entry name" value="Hydrolase"/>
    <property type="match status" value="1"/>
</dbReference>
<dbReference type="GO" id="GO:0016791">
    <property type="term" value="F:phosphatase activity"/>
    <property type="evidence" value="ECO:0007669"/>
    <property type="project" value="UniProtKB-ARBA"/>
</dbReference>
<reference evidence="1" key="1">
    <citation type="submission" date="2020-10" db="EMBL/GenBank/DDBJ databases">
        <authorList>
            <person name="Palmer J.M."/>
        </authorList>
    </citation>
    <scope>NUCLEOTIDE SEQUENCE</scope>
    <source>
        <strain evidence="1">UCD 2041</strain>
    </source>
</reference>
<dbReference type="PANTHER" id="PTHR18901:SF38">
    <property type="entry name" value="PSEUDOURIDINE-5'-PHOSPHATASE"/>
    <property type="match status" value="1"/>
</dbReference>
<reference evidence="1" key="2">
    <citation type="journal article" name="BMC Genomics">
        <title>New genome assemblies reveal patterns of domestication and adaptation across Brettanomyces (Dekkera) species.</title>
        <authorList>
            <person name="Roach M.J."/>
            <person name="Borneman A.R."/>
        </authorList>
    </citation>
    <scope>NUCLEOTIDE SEQUENCE</scope>
    <source>
        <strain evidence="1">UCD 2041</strain>
    </source>
</reference>
<dbReference type="PANTHER" id="PTHR18901">
    <property type="entry name" value="2-DEOXYGLUCOSE-6-PHOSPHATE PHOSPHATASE 2"/>
    <property type="match status" value="1"/>
</dbReference>
<dbReference type="Proteomes" id="UP000663131">
    <property type="component" value="Chromosome 9"/>
</dbReference>
<sequence length="245" mass="27395">MTHSKQFKACLFDMDGLLINSEDVYTESFSKVLRENFGVESGLTWDVKVQLQGLQGPMACQVVVDAYHLGNVTDNMEILRLTSKEQEKLWPKVRFLPGALELLKKLHSEGIPIALCTSSTTEKFHLKSGHLQEGFSLFEGRIITGDNSEIAGRGKPQPYVWWAGLELINKERETNIKPEECLVFEDAIPGVISGKRAGCYVVWVPDVHAVQVMSKKRIAELVGENNQQAILLDSLEKFDAGEYGL</sequence>
<dbReference type="OrthoDB" id="40579at2759"/>
<dbReference type="Gene3D" id="3.40.50.1000">
    <property type="entry name" value="HAD superfamily/HAD-like"/>
    <property type="match status" value="1"/>
</dbReference>
<organism evidence="1 2">
    <name type="scientific">Dekkera bruxellensis</name>
    <name type="common">Brettanomyces custersii</name>
    <dbReference type="NCBI Taxonomy" id="5007"/>
    <lineage>
        <taxon>Eukaryota</taxon>
        <taxon>Fungi</taxon>
        <taxon>Dikarya</taxon>
        <taxon>Ascomycota</taxon>
        <taxon>Saccharomycotina</taxon>
        <taxon>Pichiomycetes</taxon>
        <taxon>Pichiales</taxon>
        <taxon>Pichiaceae</taxon>
        <taxon>Brettanomyces</taxon>
    </lineage>
</organism>
<dbReference type="RefSeq" id="XP_041138732.1">
    <property type="nucleotide sequence ID" value="XM_041280941.1"/>
</dbReference>
<dbReference type="InterPro" id="IPR023214">
    <property type="entry name" value="HAD_sf"/>
</dbReference>
<proteinExistence type="predicted"/>
<dbReference type="KEGG" id="bbrx:BRETT_002411"/>
<dbReference type="Gene3D" id="1.10.150.240">
    <property type="entry name" value="Putative phosphatase, domain 2"/>
    <property type="match status" value="1"/>
</dbReference>
<protein>
    <submittedName>
        <fullName evidence="1">Uncharacterized protein</fullName>
    </submittedName>
</protein>
<accession>A0A871R8P0</accession>
<name>A0A871R8P0_DEKBR</name>
<dbReference type="InterPro" id="IPR036412">
    <property type="entry name" value="HAD-like_sf"/>
</dbReference>
<evidence type="ECO:0000313" key="1">
    <source>
        <dbReference type="EMBL" id="QOU22239.1"/>
    </source>
</evidence>
<evidence type="ECO:0000313" key="2">
    <source>
        <dbReference type="Proteomes" id="UP000663131"/>
    </source>
</evidence>
<dbReference type="AlphaFoldDB" id="A0A871R8P0"/>
<dbReference type="SUPFAM" id="SSF56784">
    <property type="entry name" value="HAD-like"/>
    <property type="match status" value="1"/>
</dbReference>
<dbReference type="EMBL" id="CP063137">
    <property type="protein sequence ID" value="QOU22239.1"/>
    <property type="molecule type" value="Genomic_DNA"/>
</dbReference>
<dbReference type="SFLD" id="SFLDG01129">
    <property type="entry name" value="C1.5:_HAD__Beta-PGM__Phosphata"/>
    <property type="match status" value="1"/>
</dbReference>
<dbReference type="GeneID" id="64574335"/>
<dbReference type="SFLD" id="SFLDS00003">
    <property type="entry name" value="Haloacid_Dehalogenase"/>
    <property type="match status" value="1"/>
</dbReference>
<dbReference type="InterPro" id="IPR023198">
    <property type="entry name" value="PGP-like_dom2"/>
</dbReference>
<dbReference type="NCBIfam" id="TIGR01509">
    <property type="entry name" value="HAD-SF-IA-v3"/>
    <property type="match status" value="1"/>
</dbReference>
<gene>
    <name evidence="1" type="ORF">BRETT_002411</name>
</gene>
<dbReference type="InterPro" id="IPR006439">
    <property type="entry name" value="HAD-SF_hydro_IA"/>
</dbReference>